<proteinExistence type="predicted"/>
<organism evidence="1 2">
    <name type="scientific">Coniosporium uncinatum</name>
    <dbReference type="NCBI Taxonomy" id="93489"/>
    <lineage>
        <taxon>Eukaryota</taxon>
        <taxon>Fungi</taxon>
        <taxon>Dikarya</taxon>
        <taxon>Ascomycota</taxon>
        <taxon>Pezizomycotina</taxon>
        <taxon>Dothideomycetes</taxon>
        <taxon>Dothideomycetes incertae sedis</taxon>
        <taxon>Coniosporium</taxon>
    </lineage>
</organism>
<feature type="non-terminal residue" evidence="1">
    <location>
        <position position="1"/>
    </location>
</feature>
<evidence type="ECO:0000313" key="2">
    <source>
        <dbReference type="Proteomes" id="UP001186974"/>
    </source>
</evidence>
<comment type="caution">
    <text evidence="1">The sequence shown here is derived from an EMBL/GenBank/DDBJ whole genome shotgun (WGS) entry which is preliminary data.</text>
</comment>
<accession>A0ACC3CTK2</accession>
<reference evidence="1" key="1">
    <citation type="submission" date="2024-09" db="EMBL/GenBank/DDBJ databases">
        <title>Black Yeasts Isolated from many extreme environments.</title>
        <authorList>
            <person name="Coleine C."/>
            <person name="Stajich J.E."/>
            <person name="Selbmann L."/>
        </authorList>
    </citation>
    <scope>NUCLEOTIDE SEQUENCE</scope>
    <source>
        <strain evidence="1">CCFEE 5737</strain>
    </source>
</reference>
<keyword evidence="2" id="KW-1185">Reference proteome</keyword>
<evidence type="ECO:0000313" key="1">
    <source>
        <dbReference type="EMBL" id="KAK3044605.1"/>
    </source>
</evidence>
<sequence>VLAEMGKLTSAGSAHSASTSGTSRTHTTVANKDPHAGHYHLPSPPLEDLEKPPPWTDIPKATIEDPALHEDEPERPASPGVCDIGLWDSVSQVGPSQKPPYPDEADWQMPEGPYQSRAPISKSRVPTSHISFRSRRTEAQETQSHAPEWETRVSVRTRRSRAAEDEEQNLHDERSQFSVESGKSPVMEQVEPDRPDSEVHPSAASSAQIVVSESR</sequence>
<protein>
    <submittedName>
        <fullName evidence="1">Uncharacterized protein</fullName>
    </submittedName>
</protein>
<gene>
    <name evidence="1" type="ORF">LTS18_000827</name>
</gene>
<name>A0ACC3CTK2_9PEZI</name>
<feature type="non-terminal residue" evidence="1">
    <location>
        <position position="215"/>
    </location>
</feature>
<dbReference type="EMBL" id="JAWDJW010011712">
    <property type="protein sequence ID" value="KAK3044605.1"/>
    <property type="molecule type" value="Genomic_DNA"/>
</dbReference>
<dbReference type="Proteomes" id="UP001186974">
    <property type="component" value="Unassembled WGS sequence"/>
</dbReference>